<dbReference type="InterPro" id="IPR035994">
    <property type="entry name" value="Nucleoside_phosphorylase_sf"/>
</dbReference>
<dbReference type="OrthoDB" id="674604at2759"/>
<dbReference type="AlphaFoldDB" id="A0A8K0RNQ5"/>
<dbReference type="EMBL" id="JAGPXF010000008">
    <property type="protein sequence ID" value="KAH7233510.1"/>
    <property type="molecule type" value="Genomic_DNA"/>
</dbReference>
<dbReference type="Proteomes" id="UP000813427">
    <property type="component" value="Unassembled WGS sequence"/>
</dbReference>
<dbReference type="SUPFAM" id="SSF53167">
    <property type="entry name" value="Purine and uridine phosphorylases"/>
    <property type="match status" value="1"/>
</dbReference>
<dbReference type="InterPro" id="IPR053137">
    <property type="entry name" value="NLR-like"/>
</dbReference>
<reference evidence="1" key="1">
    <citation type="journal article" date="2021" name="Nat. Commun.">
        <title>Genetic determinants of endophytism in the Arabidopsis root mycobiome.</title>
        <authorList>
            <person name="Mesny F."/>
            <person name="Miyauchi S."/>
            <person name="Thiergart T."/>
            <person name="Pickel B."/>
            <person name="Atanasova L."/>
            <person name="Karlsson M."/>
            <person name="Huettel B."/>
            <person name="Barry K.W."/>
            <person name="Haridas S."/>
            <person name="Chen C."/>
            <person name="Bauer D."/>
            <person name="Andreopoulos W."/>
            <person name="Pangilinan J."/>
            <person name="LaButti K."/>
            <person name="Riley R."/>
            <person name="Lipzen A."/>
            <person name="Clum A."/>
            <person name="Drula E."/>
            <person name="Henrissat B."/>
            <person name="Kohler A."/>
            <person name="Grigoriev I.V."/>
            <person name="Martin F.M."/>
            <person name="Hacquard S."/>
        </authorList>
    </citation>
    <scope>NUCLEOTIDE SEQUENCE</scope>
    <source>
        <strain evidence="1">MPI-SDFR-AT-0068</strain>
    </source>
</reference>
<dbReference type="Gene3D" id="3.40.50.1580">
    <property type="entry name" value="Nucleoside phosphorylase domain"/>
    <property type="match status" value="1"/>
</dbReference>
<dbReference type="PANTHER" id="PTHR46082">
    <property type="entry name" value="ATP/GTP-BINDING PROTEIN-RELATED"/>
    <property type="match status" value="1"/>
</dbReference>
<gene>
    <name evidence="1" type="ORF">BKA59DRAFT_549759</name>
</gene>
<keyword evidence="2" id="KW-1185">Reference proteome</keyword>
<evidence type="ECO:0000313" key="1">
    <source>
        <dbReference type="EMBL" id="KAH7233510.1"/>
    </source>
</evidence>
<proteinExistence type="predicted"/>
<organism evidence="1 2">
    <name type="scientific">Fusarium tricinctum</name>
    <dbReference type="NCBI Taxonomy" id="61284"/>
    <lineage>
        <taxon>Eukaryota</taxon>
        <taxon>Fungi</taxon>
        <taxon>Dikarya</taxon>
        <taxon>Ascomycota</taxon>
        <taxon>Pezizomycotina</taxon>
        <taxon>Sordariomycetes</taxon>
        <taxon>Hypocreomycetidae</taxon>
        <taxon>Hypocreales</taxon>
        <taxon>Nectriaceae</taxon>
        <taxon>Fusarium</taxon>
        <taxon>Fusarium tricinctum species complex</taxon>
    </lineage>
</organism>
<protein>
    <submittedName>
        <fullName evidence="1">Nucleoside phosphorylase domain-containing protein</fullName>
    </submittedName>
</protein>
<comment type="caution">
    <text evidence="1">The sequence shown here is derived from an EMBL/GenBank/DDBJ whole genome shotgun (WGS) entry which is preliminary data.</text>
</comment>
<dbReference type="PANTHER" id="PTHR46082:SF11">
    <property type="entry name" value="AAA+ ATPASE DOMAIN-CONTAINING PROTEIN-RELATED"/>
    <property type="match status" value="1"/>
</dbReference>
<evidence type="ECO:0000313" key="2">
    <source>
        <dbReference type="Proteomes" id="UP000813427"/>
    </source>
</evidence>
<name>A0A8K0RNQ5_9HYPO</name>
<dbReference type="GO" id="GO:0009116">
    <property type="term" value="P:nucleoside metabolic process"/>
    <property type="evidence" value="ECO:0007669"/>
    <property type="project" value="InterPro"/>
</dbReference>
<sequence>MVQKRKLSCPESYTIAWIAALPIERAAAIALLDERHDEPEGFDQHSKDDNAYDWGKVGQHNVVIASLPAGLFGTASAAITGSHLLSSLPHIKIGLLVGIGGGIPRPGRDIRLGDVVVSQPNGKCGGVVQYDFGKAKADSTWERKGSFNMPPTVLLSALAKLQAEHELEDSQTGKILETMITKFPRMKTQYSFQGVDNDILFPSTFKHSGGDTCDLCGLSEQVVREKRESTDPVVHYGLIASGNTLVNDADTRENIFKLAEEECLCVETVAAGLANTFPCLVIRGISDYADSHKNDRWQRYASATAAAFAVELLKYVPVRQLQAAPRAVELMERANQNIIEPNETAKAAHTDYVVRSLPISQGAAYGSTSNELESMSLDDTRVDVLQRIHDWAQNSGSPTLFWLEGKAGTGKSTIS</sequence>
<dbReference type="GO" id="GO:0003824">
    <property type="term" value="F:catalytic activity"/>
    <property type="evidence" value="ECO:0007669"/>
    <property type="project" value="InterPro"/>
</dbReference>
<accession>A0A8K0RNQ5</accession>